<dbReference type="Pfam" id="PF03732">
    <property type="entry name" value="Retrotrans_gag"/>
    <property type="match status" value="1"/>
</dbReference>
<dbReference type="Proteomes" id="UP000507470">
    <property type="component" value="Unassembled WGS sequence"/>
</dbReference>
<dbReference type="AlphaFoldDB" id="A0A6J8DG87"/>
<gene>
    <name evidence="3" type="ORF">MCOR_41113</name>
</gene>
<dbReference type="InterPro" id="IPR021109">
    <property type="entry name" value="Peptidase_aspartic_dom_sf"/>
</dbReference>
<dbReference type="PANTHER" id="PTHR33223">
    <property type="entry name" value="CCHC-TYPE DOMAIN-CONTAINING PROTEIN"/>
    <property type="match status" value="1"/>
</dbReference>
<feature type="region of interest" description="Disordered" evidence="1">
    <location>
        <begin position="172"/>
        <end position="217"/>
    </location>
</feature>
<dbReference type="Gene3D" id="2.40.70.10">
    <property type="entry name" value="Acid Proteases"/>
    <property type="match status" value="1"/>
</dbReference>
<name>A0A6J8DG87_MYTCO</name>
<proteinExistence type="predicted"/>
<feature type="compositionally biased region" description="Polar residues" evidence="1">
    <location>
        <begin position="205"/>
        <end position="217"/>
    </location>
</feature>
<evidence type="ECO:0000256" key="1">
    <source>
        <dbReference type="SAM" id="MobiDB-lite"/>
    </source>
</evidence>
<dbReference type="OrthoDB" id="6183283at2759"/>
<evidence type="ECO:0000259" key="2">
    <source>
        <dbReference type="Pfam" id="PF03732"/>
    </source>
</evidence>
<organism evidence="3 4">
    <name type="scientific">Mytilus coruscus</name>
    <name type="common">Sea mussel</name>
    <dbReference type="NCBI Taxonomy" id="42192"/>
    <lineage>
        <taxon>Eukaryota</taxon>
        <taxon>Metazoa</taxon>
        <taxon>Spiralia</taxon>
        <taxon>Lophotrochozoa</taxon>
        <taxon>Mollusca</taxon>
        <taxon>Bivalvia</taxon>
        <taxon>Autobranchia</taxon>
        <taxon>Pteriomorphia</taxon>
        <taxon>Mytilida</taxon>
        <taxon>Mytiloidea</taxon>
        <taxon>Mytilidae</taxon>
        <taxon>Mytilinae</taxon>
        <taxon>Mytilus</taxon>
    </lineage>
</organism>
<reference evidence="3 4" key="1">
    <citation type="submission" date="2020-06" db="EMBL/GenBank/DDBJ databases">
        <authorList>
            <person name="Li R."/>
            <person name="Bekaert M."/>
        </authorList>
    </citation>
    <scope>NUCLEOTIDE SEQUENCE [LARGE SCALE GENOMIC DNA]</scope>
    <source>
        <strain evidence="4">wild</strain>
    </source>
</reference>
<evidence type="ECO:0000313" key="4">
    <source>
        <dbReference type="Proteomes" id="UP000507470"/>
    </source>
</evidence>
<feature type="compositionally biased region" description="Basic and acidic residues" evidence="1">
    <location>
        <begin position="429"/>
        <end position="447"/>
    </location>
</feature>
<dbReference type="PANTHER" id="PTHR33223:SF6">
    <property type="entry name" value="CCHC-TYPE DOMAIN-CONTAINING PROTEIN"/>
    <property type="match status" value="1"/>
</dbReference>
<feature type="compositionally biased region" description="Polar residues" evidence="1">
    <location>
        <begin position="255"/>
        <end position="279"/>
    </location>
</feature>
<feature type="domain" description="Retrotransposon gag" evidence="2">
    <location>
        <begin position="507"/>
        <end position="554"/>
    </location>
</feature>
<feature type="compositionally biased region" description="Polar residues" evidence="1">
    <location>
        <begin position="180"/>
        <end position="192"/>
    </location>
</feature>
<dbReference type="CDD" id="cd00303">
    <property type="entry name" value="retropepsin_like"/>
    <property type="match status" value="1"/>
</dbReference>
<dbReference type="EMBL" id="CACVKT020007422">
    <property type="protein sequence ID" value="CAC5407658.1"/>
    <property type="molecule type" value="Genomic_DNA"/>
</dbReference>
<feature type="region of interest" description="Disordered" evidence="1">
    <location>
        <begin position="398"/>
        <end position="455"/>
    </location>
</feature>
<protein>
    <recommendedName>
        <fullName evidence="2">Retrotransposon gag domain-containing protein</fullName>
    </recommendedName>
</protein>
<evidence type="ECO:0000313" key="3">
    <source>
        <dbReference type="EMBL" id="CAC5407658.1"/>
    </source>
</evidence>
<accession>A0A6J8DG87</accession>
<keyword evidence="4" id="KW-1185">Reference proteome</keyword>
<feature type="region of interest" description="Disordered" evidence="1">
    <location>
        <begin position="238"/>
        <end position="295"/>
    </location>
</feature>
<dbReference type="SUPFAM" id="SSF50630">
    <property type="entry name" value="Acid proteases"/>
    <property type="match status" value="1"/>
</dbReference>
<dbReference type="InterPro" id="IPR005162">
    <property type="entry name" value="Retrotrans_gag_dom"/>
</dbReference>
<sequence>MDKPVILMEATLDQLQSIEGIDNEMATQILEARDSSHFIDLNVVFGITGVPESTLKKHFVEPGMSFFYQKLRSEIAEVRQELKQDISNVTSGLQEVDKKASQIDSMKETVEDLCVCMTKMEQTQLMGSTIQFKNPLPLLQDEHHEQVEKLEEKFGAFGSTVDTLIAQKNQQAEEKFGTKSKISSTPASSTTFPDFPKMSPITKPSGPSNLGESYTTNTNLQDDMYASTASTLKLSTASEVAKQNHEKTNTEVPPAQSTTEVQSEPSLTKQEQLESQSKDGQGPFVPPITSNNEAHYNTSTHETKQNVLQGHAGQGTLAPSSAYNPIIVQGSAIPNKPPFWSYNVPPPGVQHNVGLTVPPAAVFYPGSNKETSNIPSIPVHWNTPVVMPSHEQSVNNTFVQTNSETTPERHRGRGRKRCQRESSSSSDDSIDRELSRWKESHARERSKNPQLPKMPVFTGSGNLSWEAFVYQFERTASRRNWDDAKKTCRFLDCLSEVALEYARRSHISKYDELRKYMKRRFSKKEEASAARRQLQYIRQLDGETIEEYAERVHFLTMDGYYRSKNDIIDQIGTEAFLCGCQEKEAARIVIEKNPRTINEALKWIKSSLANQKAIYGARKSYSGRPQSYSQRQVTFSDMNDSDHSPQRPTALQHSQRIEKKDLVLALIKRPDFKPDRVRPLGSRLTQEEESLNELVVRRTVGRSLVIPAAVNSIPVKATIDTAAMITLISSSLISNIQENCESVLLKGIGPQPVIGKLVTNTAISIGQTTMHLDVCVIDMTDTIILGLDFLNACSVVVDLVHMSVVLNGESFCFKNRPQ</sequence>
<dbReference type="Pfam" id="PF13975">
    <property type="entry name" value="gag-asp_proteas"/>
    <property type="match status" value="1"/>
</dbReference>